<comment type="function">
    <text evidence="9">Catalyzes the ATP-dependent amidation of the two carboxylate groups at positions a and c of cobyrinate, using either L-glutamine or ammonia as the nitrogen source.</text>
</comment>
<evidence type="ECO:0000259" key="11">
    <source>
        <dbReference type="Pfam" id="PF01656"/>
    </source>
</evidence>
<feature type="site" description="Increases nucleophilicity of active site Cys" evidence="9">
    <location>
        <position position="451"/>
    </location>
</feature>
<comment type="similarity">
    <text evidence="2">Belongs to the CobB/CobQ family. CobQ subfamily.</text>
</comment>
<dbReference type="Pfam" id="PF07685">
    <property type="entry name" value="GATase_3"/>
    <property type="match status" value="1"/>
</dbReference>
<dbReference type="CDD" id="cd03130">
    <property type="entry name" value="GATase1_CobB"/>
    <property type="match status" value="1"/>
</dbReference>
<dbReference type="InterPro" id="IPR027417">
    <property type="entry name" value="P-loop_NTPase"/>
</dbReference>
<feature type="active site" description="Nucleophile" evidence="9">
    <location>
        <position position="346"/>
    </location>
</feature>
<organism evidence="13 14">
    <name type="scientific">Candidatus Thiothrix anitrata</name>
    <dbReference type="NCBI Taxonomy" id="2823902"/>
    <lineage>
        <taxon>Bacteria</taxon>
        <taxon>Pseudomonadati</taxon>
        <taxon>Pseudomonadota</taxon>
        <taxon>Gammaproteobacteria</taxon>
        <taxon>Thiotrichales</taxon>
        <taxon>Thiotrichaceae</taxon>
        <taxon>Thiothrix</taxon>
    </lineage>
</organism>
<dbReference type="CDD" id="cd05388">
    <property type="entry name" value="CobB_N"/>
    <property type="match status" value="1"/>
</dbReference>
<reference evidence="13 14" key="1">
    <citation type="submission" date="2021-04" db="EMBL/GenBank/DDBJ databases">
        <title>Genomics, taxonomy and metabolism of representatives of sulfur bacteria of the genus Thiothrix: Thiothrix fructosivorans QT, Thiothrix unzii A1T and three new species, Thiothrix subterranea sp. nov., Thiothrix litoralis sp. nov. and 'Candidatus Thiothrix anitrata' sp. nov.</title>
        <authorList>
            <person name="Ravin N.V."/>
            <person name="Smolyakov D."/>
            <person name="Rudenko T.S."/>
            <person name="Mardanov A.V."/>
            <person name="Beletsky A.V."/>
            <person name="Markov N.D."/>
            <person name="Fomenkov A.I."/>
            <person name="Roberts R.J."/>
            <person name="Karnachuk O.V."/>
            <person name="Novikov A."/>
            <person name="Grabovich M.Y."/>
        </authorList>
    </citation>
    <scope>NUCLEOTIDE SEQUENCE [LARGE SCALE GENOMIC DNA]</scope>
    <source>
        <strain evidence="13 14">A52</strain>
    </source>
</reference>
<comment type="cofactor">
    <cofactor evidence="1 9">
        <name>Mg(2+)</name>
        <dbReference type="ChEBI" id="CHEBI:18420"/>
    </cofactor>
</comment>
<accession>A0ABX7X790</accession>
<keyword evidence="6 9" id="KW-0067">ATP-binding</keyword>
<keyword evidence="5 9" id="KW-0547">Nucleotide-binding</keyword>
<dbReference type="InterPro" id="IPR002586">
    <property type="entry name" value="CobQ/CobB/MinD/ParA_Nub-bd_dom"/>
</dbReference>
<evidence type="ECO:0000256" key="4">
    <source>
        <dbReference type="ARBA" id="ARBA00022598"/>
    </source>
</evidence>
<dbReference type="PROSITE" id="PS51274">
    <property type="entry name" value="GATASE_COBBQ"/>
    <property type="match status" value="1"/>
</dbReference>
<proteinExistence type="inferred from homology"/>
<evidence type="ECO:0000256" key="8">
    <source>
        <dbReference type="ARBA" id="ARBA00022962"/>
    </source>
</evidence>
<evidence type="ECO:0000313" key="14">
    <source>
        <dbReference type="Proteomes" id="UP000672027"/>
    </source>
</evidence>
<evidence type="ECO:0000259" key="12">
    <source>
        <dbReference type="Pfam" id="PF07685"/>
    </source>
</evidence>
<dbReference type="Proteomes" id="UP000672027">
    <property type="component" value="Chromosome"/>
</dbReference>
<dbReference type="SUPFAM" id="SSF52317">
    <property type="entry name" value="Class I glutamine amidotransferase-like"/>
    <property type="match status" value="1"/>
</dbReference>
<evidence type="ECO:0000256" key="3">
    <source>
        <dbReference type="ARBA" id="ARBA00022573"/>
    </source>
</evidence>
<keyword evidence="8 9" id="KW-0315">Glutamine amidotransferase</keyword>
<dbReference type="InterPro" id="IPR029062">
    <property type="entry name" value="Class_I_gatase-like"/>
</dbReference>
<comment type="domain">
    <text evidence="9">Comprises of two domains. The C-terminal domain contains the binding site for glutamine and catalyzes the hydrolysis of this substrate to glutamate and ammonia. The N-terminal domain is anticipated to bind ATP and cobyrinate and catalyzes the ultimate synthesis of the diamide product. The ammonia produced via the glutaminase domain is probably translocated to the adjacent domain via a molecular tunnel, where it reacts with an activated intermediate.</text>
</comment>
<comment type="catalytic activity">
    <reaction evidence="9">
        <text>cob(II)yrinate + 2 L-glutamine + 2 ATP + 2 H2O = cob(II)yrinate a,c diamide + 2 L-glutamate + 2 ADP + 2 phosphate + 2 H(+)</text>
        <dbReference type="Rhea" id="RHEA:26289"/>
        <dbReference type="ChEBI" id="CHEBI:15377"/>
        <dbReference type="ChEBI" id="CHEBI:15378"/>
        <dbReference type="ChEBI" id="CHEBI:29985"/>
        <dbReference type="ChEBI" id="CHEBI:30616"/>
        <dbReference type="ChEBI" id="CHEBI:43474"/>
        <dbReference type="ChEBI" id="CHEBI:58359"/>
        <dbReference type="ChEBI" id="CHEBI:58537"/>
        <dbReference type="ChEBI" id="CHEBI:58894"/>
        <dbReference type="ChEBI" id="CHEBI:456216"/>
        <dbReference type="EC" id="6.3.5.11"/>
    </reaction>
</comment>
<dbReference type="InterPro" id="IPR004484">
    <property type="entry name" value="CbiA/CobB_synth"/>
</dbReference>
<feature type="domain" description="CobQ/CobB/MinD/ParA nucleotide binding" evidence="11">
    <location>
        <begin position="5"/>
        <end position="188"/>
    </location>
</feature>
<protein>
    <recommendedName>
        <fullName evidence="9">Cobyrinate a,c-diamide synthase</fullName>
        <ecNumber evidence="9">6.3.5.11</ecNumber>
    </recommendedName>
    <alternativeName>
        <fullName evidence="9">Cobyrinic acid a,c-diamide synthetase</fullName>
    </alternativeName>
</protein>
<keyword evidence="14" id="KW-1185">Reference proteome</keyword>
<dbReference type="Gene3D" id="3.40.50.300">
    <property type="entry name" value="P-loop containing nucleotide triphosphate hydrolases"/>
    <property type="match status" value="2"/>
</dbReference>
<comment type="miscellaneous">
    <text evidence="9">The a and c carboxylates of cobyrinate are activated for nucleophilic attack via formation of a phosphorylated intermediate by ATP. CbiA catalyzes first the amidation of the c-carboxylate, and then that of the a-carboxylate.</text>
</comment>
<keyword evidence="7 9" id="KW-0460">Magnesium</keyword>
<dbReference type="Pfam" id="PF01656">
    <property type="entry name" value="CbiA"/>
    <property type="match status" value="1"/>
</dbReference>
<sequence length="476" mass="51736">MARIFISATHKSSGKTTLSIGLCAALHAQGLRVQPFKKGPDYIDPLWLGAASARACHNLDFNTMTPDEVIQTLQRYAVSADIALIEANKGLYDGMALDGSDSNAAVAKLIRSPVILVVDSRGMTRGVAPLLLGYQAFDPDVQIAGIIFNRVGGARHASKLREAVEHYTDIKVLGAVQNNPEMEIEERHLGLMPSNESSAAATQIARIRDLVAEQVDLSALWAIASEAKTLTPQPPLPQSGRGGERGYSPSPALRERGWGEGLLRIGICQDPAFAFYYPGDLEALQTAGAELVPVNTLKDTALPALDGLFIGGGFPETQMHALAANVSMRESIRNAIENGLPTYAECGGLMYLSRSLVWNGEQVPMVGIIPGDAVMHAKPQGRGYVKLQETADMPWPGGDAPAVINAHEFHYSCLENLTAQGRFAYRMRRGTGIDGQHDGWIYRNLLASYTHMRDTAQHHWARRFVAFIRLKQQGMD</sequence>
<dbReference type="EMBL" id="CP072800">
    <property type="protein sequence ID" value="QTR49919.1"/>
    <property type="molecule type" value="Genomic_DNA"/>
</dbReference>
<evidence type="ECO:0000256" key="5">
    <source>
        <dbReference type="ARBA" id="ARBA00022741"/>
    </source>
</evidence>
<evidence type="ECO:0000256" key="9">
    <source>
        <dbReference type="HAMAP-Rule" id="MF_00027"/>
    </source>
</evidence>
<feature type="domain" description="CobB/CobQ-like glutamine amidotransferase" evidence="12">
    <location>
        <begin position="264"/>
        <end position="452"/>
    </location>
</feature>
<evidence type="ECO:0000256" key="1">
    <source>
        <dbReference type="ARBA" id="ARBA00001946"/>
    </source>
</evidence>
<evidence type="ECO:0000256" key="6">
    <source>
        <dbReference type="ARBA" id="ARBA00022840"/>
    </source>
</evidence>
<evidence type="ECO:0000256" key="2">
    <source>
        <dbReference type="ARBA" id="ARBA00006205"/>
    </source>
</evidence>
<evidence type="ECO:0000313" key="13">
    <source>
        <dbReference type="EMBL" id="QTR49919.1"/>
    </source>
</evidence>
<comment type="pathway">
    <text evidence="9">Cofactor biosynthesis; adenosylcobalamin biosynthesis; cob(II)yrinate a,c-diamide from sirohydrochlorin (anaerobic route): step 10/10.</text>
</comment>
<dbReference type="RefSeq" id="WP_210226745.1">
    <property type="nucleotide sequence ID" value="NZ_CP072800.1"/>
</dbReference>
<gene>
    <name evidence="9" type="primary">cbiA</name>
    <name evidence="13" type="ORF">J8380_17130</name>
</gene>
<dbReference type="NCBIfam" id="NF002204">
    <property type="entry name" value="PRK01077.1"/>
    <property type="match status" value="1"/>
</dbReference>
<dbReference type="NCBIfam" id="TIGR00379">
    <property type="entry name" value="cobB"/>
    <property type="match status" value="1"/>
</dbReference>
<name>A0ABX7X790_9GAMM</name>
<dbReference type="Gene3D" id="3.40.50.880">
    <property type="match status" value="1"/>
</dbReference>
<dbReference type="EC" id="6.3.5.11" evidence="9"/>
<keyword evidence="4 9" id="KW-0436">Ligase</keyword>
<evidence type="ECO:0000256" key="7">
    <source>
        <dbReference type="ARBA" id="ARBA00022842"/>
    </source>
</evidence>
<keyword evidence="3 9" id="KW-0169">Cobalamin biosynthesis</keyword>
<dbReference type="PANTHER" id="PTHR43873">
    <property type="entry name" value="COBYRINATE A,C-DIAMIDE SYNTHASE"/>
    <property type="match status" value="1"/>
</dbReference>
<comment type="similarity">
    <text evidence="9">Belongs to the CobB/CbiA family.</text>
</comment>
<dbReference type="HAMAP" id="MF_00027">
    <property type="entry name" value="CobB_CbiA"/>
    <property type="match status" value="1"/>
</dbReference>
<dbReference type="SUPFAM" id="SSF52540">
    <property type="entry name" value="P-loop containing nucleoside triphosphate hydrolases"/>
    <property type="match status" value="1"/>
</dbReference>
<dbReference type="PANTHER" id="PTHR43873:SF1">
    <property type="entry name" value="COBYRINATE A,C-DIAMIDE SYNTHASE"/>
    <property type="match status" value="1"/>
</dbReference>
<evidence type="ECO:0000256" key="10">
    <source>
        <dbReference type="SAM" id="MobiDB-lite"/>
    </source>
</evidence>
<dbReference type="InterPro" id="IPR011698">
    <property type="entry name" value="GATase_3"/>
</dbReference>
<feature type="region of interest" description="Disordered" evidence="10">
    <location>
        <begin position="231"/>
        <end position="251"/>
    </location>
</feature>